<dbReference type="SUPFAM" id="SSF50998">
    <property type="entry name" value="Quinoprotein alcohol dehydrogenase-like"/>
    <property type="match status" value="1"/>
</dbReference>
<dbReference type="PANTHER" id="PTHR34512:SF30">
    <property type="entry name" value="OUTER MEMBRANE PROTEIN ASSEMBLY FACTOR BAMB"/>
    <property type="match status" value="1"/>
</dbReference>
<proteinExistence type="predicted"/>
<dbReference type="Pfam" id="PF13360">
    <property type="entry name" value="PQQ_2"/>
    <property type="match status" value="1"/>
</dbReference>
<feature type="signal peptide" evidence="1">
    <location>
        <begin position="1"/>
        <end position="19"/>
    </location>
</feature>
<organism evidence="3 4">
    <name type="scientific">Roseimicrobium gellanilyticum</name>
    <dbReference type="NCBI Taxonomy" id="748857"/>
    <lineage>
        <taxon>Bacteria</taxon>
        <taxon>Pseudomonadati</taxon>
        <taxon>Verrucomicrobiota</taxon>
        <taxon>Verrucomicrobiia</taxon>
        <taxon>Verrucomicrobiales</taxon>
        <taxon>Verrucomicrobiaceae</taxon>
        <taxon>Roseimicrobium</taxon>
    </lineage>
</organism>
<dbReference type="Gene3D" id="2.130.10.10">
    <property type="entry name" value="YVTN repeat-like/Quinoprotein amine dehydrogenase"/>
    <property type="match status" value="1"/>
</dbReference>
<dbReference type="RefSeq" id="WP_113959218.1">
    <property type="nucleotide sequence ID" value="NZ_QNRR01000005.1"/>
</dbReference>
<dbReference type="Proteomes" id="UP000253426">
    <property type="component" value="Unassembled WGS sequence"/>
</dbReference>
<comment type="caution">
    <text evidence="3">The sequence shown here is derived from an EMBL/GenBank/DDBJ whole genome shotgun (WGS) entry which is preliminary data.</text>
</comment>
<keyword evidence="1" id="KW-0732">Signal</keyword>
<evidence type="ECO:0000313" key="3">
    <source>
        <dbReference type="EMBL" id="RBP43741.1"/>
    </source>
</evidence>
<dbReference type="InterPro" id="IPR015943">
    <property type="entry name" value="WD40/YVTN_repeat-like_dom_sf"/>
</dbReference>
<dbReference type="PANTHER" id="PTHR34512">
    <property type="entry name" value="CELL SURFACE PROTEIN"/>
    <property type="match status" value="1"/>
</dbReference>
<keyword evidence="4" id="KW-1185">Reference proteome</keyword>
<name>A0A366HND7_9BACT</name>
<evidence type="ECO:0000256" key="1">
    <source>
        <dbReference type="SAM" id="SignalP"/>
    </source>
</evidence>
<accession>A0A366HND7</accession>
<sequence length="414" mass="45399">MKCVTLALIILAADVCAQANVHEWPRFRGPKGDGAWNPPGLPKDLAGINPQQRWSVKIGGGYGGVTVSGGRVYVMDREKQPESERVLCLDEATGKTIWEHRYPVTYGSIDYGNGPRASVVIHDGRAYTLGTTGVAACLDAATGKVVWQVDLVQEHSAVIPTWGFAASPFLWEGAVLLHCGAEPKGSIIALESATGKLRWRGGSDKAGYCTPVVFDAPSGPMLIQWGPQNITGMSPKDGQEYWKFPYEITYGVSIAQPIYHEGILLVSGYWHGTRALKLGSGPEDVSLAWSDEKTLCGLMSQPLYKEGYVYLLTKAQGVICFKLSDGSIQWKDDHQLTPKDRNPQISLVWADEKNNIACGLNANGELFFAQFTPEKMEEITRHQIVGKTWAHPAFTKGAVYARSDTEIVAWDLWK</sequence>
<dbReference type="OrthoDB" id="178593at2"/>
<dbReference type="InterPro" id="IPR011047">
    <property type="entry name" value="Quinoprotein_ADH-like_sf"/>
</dbReference>
<reference evidence="3 4" key="1">
    <citation type="submission" date="2018-06" db="EMBL/GenBank/DDBJ databases">
        <title>Genomic Encyclopedia of Type Strains, Phase IV (KMG-IV): sequencing the most valuable type-strain genomes for metagenomic binning, comparative biology and taxonomic classification.</title>
        <authorList>
            <person name="Goeker M."/>
        </authorList>
    </citation>
    <scope>NUCLEOTIDE SEQUENCE [LARGE SCALE GENOMIC DNA]</scope>
    <source>
        <strain evidence="3 4">DSM 25532</strain>
    </source>
</reference>
<dbReference type="InterPro" id="IPR002372">
    <property type="entry name" value="PQQ_rpt_dom"/>
</dbReference>
<feature type="chain" id="PRO_5016985275" evidence="1">
    <location>
        <begin position="20"/>
        <end position="414"/>
    </location>
</feature>
<feature type="domain" description="Pyrrolo-quinoline quinone repeat" evidence="2">
    <location>
        <begin position="84"/>
        <end position="331"/>
    </location>
</feature>
<dbReference type="AlphaFoldDB" id="A0A366HND7"/>
<dbReference type="EMBL" id="QNRR01000005">
    <property type="protein sequence ID" value="RBP43741.1"/>
    <property type="molecule type" value="Genomic_DNA"/>
</dbReference>
<protein>
    <submittedName>
        <fullName evidence="3">Outer membrane protein assembly factor BamB</fullName>
    </submittedName>
</protein>
<gene>
    <name evidence="3" type="ORF">DES53_105140</name>
</gene>
<evidence type="ECO:0000259" key="2">
    <source>
        <dbReference type="Pfam" id="PF13360"/>
    </source>
</evidence>
<evidence type="ECO:0000313" key="4">
    <source>
        <dbReference type="Proteomes" id="UP000253426"/>
    </source>
</evidence>